<feature type="domain" description="CCHC-type" evidence="2">
    <location>
        <begin position="172"/>
        <end position="187"/>
    </location>
</feature>
<dbReference type="GO" id="GO:0003676">
    <property type="term" value="F:nucleic acid binding"/>
    <property type="evidence" value="ECO:0007669"/>
    <property type="project" value="InterPro"/>
</dbReference>
<sequence>MSLGISSPRHGFNSIRHQNSTLPRPLHRWRLRTCIGRYEIMKTRVTTPELESDQLYSSIWQMKKESIVESSGYETLTTDELYSKLKASEVDTQAQSRMSGPTPKSLALMSGPCSGGAAANANPSVGYALSLIAAKEEELEALDDDQLCLLSKKVQCIYSNRMSRRRGEKLQCYECGKTDHFIADCPQRRVQEKYSTGKSDHKYKGEYTSDKKNGKYKGNKKKQPYFSKREFVLKARPTLLAKCDACPTLRKELEEVRAALRKSEKTGCVHVILAFLKLFWLLIDSFKMLLAFSNERLTV</sequence>
<organism evidence="3 4">
    <name type="scientific">Paspalum notatum var. saurae</name>
    <dbReference type="NCBI Taxonomy" id="547442"/>
    <lineage>
        <taxon>Eukaryota</taxon>
        <taxon>Viridiplantae</taxon>
        <taxon>Streptophyta</taxon>
        <taxon>Embryophyta</taxon>
        <taxon>Tracheophyta</taxon>
        <taxon>Spermatophyta</taxon>
        <taxon>Magnoliopsida</taxon>
        <taxon>Liliopsida</taxon>
        <taxon>Poales</taxon>
        <taxon>Poaceae</taxon>
        <taxon>PACMAD clade</taxon>
        <taxon>Panicoideae</taxon>
        <taxon>Andropogonodae</taxon>
        <taxon>Paspaleae</taxon>
        <taxon>Paspalinae</taxon>
        <taxon>Paspalum</taxon>
    </lineage>
</organism>
<evidence type="ECO:0000256" key="1">
    <source>
        <dbReference type="PROSITE-ProRule" id="PRU00047"/>
    </source>
</evidence>
<dbReference type="PROSITE" id="PS50158">
    <property type="entry name" value="ZF_CCHC"/>
    <property type="match status" value="1"/>
</dbReference>
<name>A0AAQ3X8A5_PASNO</name>
<protein>
    <recommendedName>
        <fullName evidence="2">CCHC-type domain-containing protein</fullName>
    </recommendedName>
</protein>
<evidence type="ECO:0000313" key="4">
    <source>
        <dbReference type="Proteomes" id="UP001341281"/>
    </source>
</evidence>
<keyword evidence="1" id="KW-0862">Zinc</keyword>
<dbReference type="SUPFAM" id="SSF57756">
    <property type="entry name" value="Retrovirus zinc finger-like domains"/>
    <property type="match status" value="1"/>
</dbReference>
<proteinExistence type="predicted"/>
<dbReference type="InterPro" id="IPR036875">
    <property type="entry name" value="Znf_CCHC_sf"/>
</dbReference>
<dbReference type="AlphaFoldDB" id="A0AAQ3X8A5"/>
<accession>A0AAQ3X8A5</accession>
<dbReference type="EMBL" id="CP144752">
    <property type="protein sequence ID" value="WVZ89991.1"/>
    <property type="molecule type" value="Genomic_DNA"/>
</dbReference>
<dbReference type="InterPro" id="IPR001878">
    <property type="entry name" value="Znf_CCHC"/>
</dbReference>
<dbReference type="Gene3D" id="4.10.60.10">
    <property type="entry name" value="Zinc finger, CCHC-type"/>
    <property type="match status" value="1"/>
</dbReference>
<dbReference type="Pfam" id="PF00098">
    <property type="entry name" value="zf-CCHC"/>
    <property type="match status" value="1"/>
</dbReference>
<evidence type="ECO:0000259" key="2">
    <source>
        <dbReference type="PROSITE" id="PS50158"/>
    </source>
</evidence>
<keyword evidence="1" id="KW-0863">Zinc-finger</keyword>
<dbReference type="GO" id="GO:0008270">
    <property type="term" value="F:zinc ion binding"/>
    <property type="evidence" value="ECO:0007669"/>
    <property type="project" value="UniProtKB-KW"/>
</dbReference>
<gene>
    <name evidence="3" type="ORF">U9M48_036332</name>
</gene>
<reference evidence="3 4" key="1">
    <citation type="submission" date="2024-02" db="EMBL/GenBank/DDBJ databases">
        <title>High-quality chromosome-scale genome assembly of Pensacola bahiagrass (Paspalum notatum Flugge var. saurae).</title>
        <authorList>
            <person name="Vega J.M."/>
            <person name="Podio M."/>
            <person name="Orjuela J."/>
            <person name="Siena L.A."/>
            <person name="Pessino S.C."/>
            <person name="Combes M.C."/>
            <person name="Mariac C."/>
            <person name="Albertini E."/>
            <person name="Pupilli F."/>
            <person name="Ortiz J.P.A."/>
            <person name="Leblanc O."/>
        </authorList>
    </citation>
    <scope>NUCLEOTIDE SEQUENCE [LARGE SCALE GENOMIC DNA]</scope>
    <source>
        <strain evidence="3">R1</strain>
        <tissue evidence="3">Leaf</tissue>
    </source>
</reference>
<keyword evidence="1" id="KW-0479">Metal-binding</keyword>
<dbReference type="SMART" id="SM00343">
    <property type="entry name" value="ZnF_C2HC"/>
    <property type="match status" value="1"/>
</dbReference>
<evidence type="ECO:0000313" key="3">
    <source>
        <dbReference type="EMBL" id="WVZ89991.1"/>
    </source>
</evidence>
<dbReference type="Proteomes" id="UP001341281">
    <property type="component" value="Chromosome 08"/>
</dbReference>
<keyword evidence="4" id="KW-1185">Reference proteome</keyword>